<keyword evidence="1" id="KW-1003">Cell membrane</keyword>
<feature type="transmembrane region" description="Helical" evidence="10">
    <location>
        <begin position="162"/>
        <end position="188"/>
    </location>
</feature>
<dbReference type="InterPro" id="IPR003811">
    <property type="entry name" value="G3P_acylTferase_PlsY"/>
</dbReference>
<feature type="transmembrane region" description="Helical" evidence="10">
    <location>
        <begin position="53"/>
        <end position="75"/>
    </location>
</feature>
<name>A0A382I989_9ZZZZ</name>
<keyword evidence="5 10" id="KW-1133">Transmembrane helix</keyword>
<sequence length="215" mass="22949">MFELGLKFLISYLTGSVMGAMVIGRLRGGVDIRAMGSGNAGGTNALRTQGWQFALGVVVIDVGKGVIATGVISTFELPFIVESSNVPAIWLAISCAAASVIGHVWPLWHKFRGGKGAATLIGTLIILSPSLLLPVLLVWTIVLVLSGFVGLATMCAGVSAPLVLGAVGFPVEQPLFIYCAAMAFYLLFSHRSNIQRMWTGAENRVTRVMLFRRLR</sequence>
<keyword evidence="2" id="KW-0444">Lipid biosynthesis</keyword>
<evidence type="ECO:0000256" key="4">
    <source>
        <dbReference type="ARBA" id="ARBA00022692"/>
    </source>
</evidence>
<dbReference type="GO" id="GO:0043772">
    <property type="term" value="F:acyl-phosphate glycerol-3-phosphate acyltransferase activity"/>
    <property type="evidence" value="ECO:0007669"/>
    <property type="project" value="InterPro"/>
</dbReference>
<keyword evidence="7 10" id="KW-0472">Membrane</keyword>
<dbReference type="NCBIfam" id="TIGR00023">
    <property type="entry name" value="glycerol-3-phosphate 1-O-acyltransferase PlsY"/>
    <property type="match status" value="1"/>
</dbReference>
<keyword evidence="6" id="KW-0443">Lipid metabolism</keyword>
<evidence type="ECO:0000256" key="9">
    <source>
        <dbReference type="ARBA" id="ARBA00023264"/>
    </source>
</evidence>
<evidence type="ECO:0000256" key="7">
    <source>
        <dbReference type="ARBA" id="ARBA00023136"/>
    </source>
</evidence>
<protein>
    <submittedName>
        <fullName evidence="11">Uncharacterized protein</fullName>
    </submittedName>
</protein>
<dbReference type="PANTHER" id="PTHR30309:SF0">
    <property type="entry name" value="GLYCEROL-3-PHOSPHATE ACYLTRANSFERASE-RELATED"/>
    <property type="match status" value="1"/>
</dbReference>
<feature type="transmembrane region" description="Helical" evidence="10">
    <location>
        <begin position="87"/>
        <end position="108"/>
    </location>
</feature>
<dbReference type="Pfam" id="PF02660">
    <property type="entry name" value="G3P_acyltransf"/>
    <property type="match status" value="1"/>
</dbReference>
<dbReference type="EMBL" id="UINC01065516">
    <property type="protein sequence ID" value="SVB95271.1"/>
    <property type="molecule type" value="Genomic_DNA"/>
</dbReference>
<evidence type="ECO:0000313" key="11">
    <source>
        <dbReference type="EMBL" id="SVB95271.1"/>
    </source>
</evidence>
<evidence type="ECO:0000256" key="5">
    <source>
        <dbReference type="ARBA" id="ARBA00022989"/>
    </source>
</evidence>
<dbReference type="GO" id="GO:0005886">
    <property type="term" value="C:plasma membrane"/>
    <property type="evidence" value="ECO:0007669"/>
    <property type="project" value="InterPro"/>
</dbReference>
<evidence type="ECO:0000256" key="2">
    <source>
        <dbReference type="ARBA" id="ARBA00022516"/>
    </source>
</evidence>
<organism evidence="11">
    <name type="scientific">marine metagenome</name>
    <dbReference type="NCBI Taxonomy" id="408172"/>
    <lineage>
        <taxon>unclassified sequences</taxon>
        <taxon>metagenomes</taxon>
        <taxon>ecological metagenomes</taxon>
    </lineage>
</organism>
<dbReference type="PANTHER" id="PTHR30309">
    <property type="entry name" value="INNER MEMBRANE PROTEIN YGIH"/>
    <property type="match status" value="1"/>
</dbReference>
<evidence type="ECO:0000256" key="10">
    <source>
        <dbReference type="SAM" id="Phobius"/>
    </source>
</evidence>
<dbReference type="SMART" id="SM01207">
    <property type="entry name" value="G3P_acyltransf"/>
    <property type="match status" value="1"/>
</dbReference>
<feature type="transmembrane region" description="Helical" evidence="10">
    <location>
        <begin position="120"/>
        <end position="142"/>
    </location>
</feature>
<evidence type="ECO:0000256" key="1">
    <source>
        <dbReference type="ARBA" id="ARBA00022475"/>
    </source>
</evidence>
<accession>A0A382I989</accession>
<evidence type="ECO:0000256" key="6">
    <source>
        <dbReference type="ARBA" id="ARBA00023098"/>
    </source>
</evidence>
<evidence type="ECO:0000256" key="8">
    <source>
        <dbReference type="ARBA" id="ARBA00023209"/>
    </source>
</evidence>
<gene>
    <name evidence="11" type="ORF">METZ01_LOCUS248125</name>
</gene>
<keyword evidence="9" id="KW-1208">Phospholipid metabolism</keyword>
<feature type="transmembrane region" description="Helical" evidence="10">
    <location>
        <begin position="6"/>
        <end position="26"/>
    </location>
</feature>
<evidence type="ECO:0000256" key="3">
    <source>
        <dbReference type="ARBA" id="ARBA00022679"/>
    </source>
</evidence>
<keyword evidence="4 10" id="KW-0812">Transmembrane</keyword>
<reference evidence="11" key="1">
    <citation type="submission" date="2018-05" db="EMBL/GenBank/DDBJ databases">
        <authorList>
            <person name="Lanie J.A."/>
            <person name="Ng W.-L."/>
            <person name="Kazmierczak K.M."/>
            <person name="Andrzejewski T.M."/>
            <person name="Davidsen T.M."/>
            <person name="Wayne K.J."/>
            <person name="Tettelin H."/>
            <person name="Glass J.I."/>
            <person name="Rusch D."/>
            <person name="Podicherti R."/>
            <person name="Tsui H.-C.T."/>
            <person name="Winkler M.E."/>
        </authorList>
    </citation>
    <scope>NUCLEOTIDE SEQUENCE</scope>
</reference>
<dbReference type="AlphaFoldDB" id="A0A382I989"/>
<dbReference type="GO" id="GO:0008654">
    <property type="term" value="P:phospholipid biosynthetic process"/>
    <property type="evidence" value="ECO:0007669"/>
    <property type="project" value="UniProtKB-KW"/>
</dbReference>
<proteinExistence type="inferred from homology"/>
<dbReference type="HAMAP" id="MF_01043">
    <property type="entry name" value="PlsY"/>
    <property type="match status" value="1"/>
</dbReference>
<keyword evidence="3" id="KW-0808">Transferase</keyword>
<keyword evidence="8" id="KW-0594">Phospholipid biosynthesis</keyword>